<dbReference type="EMBL" id="MSFM01000010">
    <property type="protein sequence ID" value="PKY01873.1"/>
    <property type="molecule type" value="Genomic_DNA"/>
</dbReference>
<dbReference type="RefSeq" id="XP_024690467.1">
    <property type="nucleotide sequence ID" value="XM_024841902.1"/>
</dbReference>
<keyword evidence="1" id="KW-0812">Transmembrane</keyword>
<evidence type="ECO:0000313" key="2">
    <source>
        <dbReference type="EMBL" id="PKY01873.1"/>
    </source>
</evidence>
<dbReference type="GeneID" id="36549431"/>
<comment type="caution">
    <text evidence="2">The sequence shown here is derived from an EMBL/GenBank/DDBJ whole genome shotgun (WGS) entry which is preliminary data.</text>
</comment>
<evidence type="ECO:0000313" key="3">
    <source>
        <dbReference type="Proteomes" id="UP000234254"/>
    </source>
</evidence>
<dbReference type="AlphaFoldDB" id="A0A2I1CW72"/>
<proteinExistence type="predicted"/>
<dbReference type="Proteomes" id="UP000234254">
    <property type="component" value="Unassembled WGS sequence"/>
</dbReference>
<organism evidence="2 3">
    <name type="scientific">Aspergillus campestris (strain IBT 28561)</name>
    <dbReference type="NCBI Taxonomy" id="1392248"/>
    <lineage>
        <taxon>Eukaryota</taxon>
        <taxon>Fungi</taxon>
        <taxon>Dikarya</taxon>
        <taxon>Ascomycota</taxon>
        <taxon>Pezizomycotina</taxon>
        <taxon>Eurotiomycetes</taxon>
        <taxon>Eurotiomycetidae</taxon>
        <taxon>Eurotiales</taxon>
        <taxon>Aspergillaceae</taxon>
        <taxon>Aspergillus</taxon>
        <taxon>Aspergillus subgen. Circumdati</taxon>
    </lineage>
</organism>
<dbReference type="VEuPathDB" id="FungiDB:P168DRAFT_36515"/>
<protein>
    <submittedName>
        <fullName evidence="2">Uncharacterized protein</fullName>
    </submittedName>
</protein>
<sequence>MMIGCCARTSHYCHVRAGIRIYRIVLFPLLLFYGVLRIDKIPIKRPGPLWNYGTHNYGWHMGSGPHTLLPPVGFIRR</sequence>
<keyword evidence="3" id="KW-1185">Reference proteome</keyword>
<keyword evidence="1" id="KW-1133">Transmembrane helix</keyword>
<evidence type="ECO:0000256" key="1">
    <source>
        <dbReference type="SAM" id="Phobius"/>
    </source>
</evidence>
<accession>A0A2I1CW72</accession>
<gene>
    <name evidence="2" type="ORF">P168DRAFT_36515</name>
</gene>
<keyword evidence="1" id="KW-0472">Membrane</keyword>
<feature type="transmembrane region" description="Helical" evidence="1">
    <location>
        <begin position="19"/>
        <end position="36"/>
    </location>
</feature>
<reference evidence="2" key="1">
    <citation type="submission" date="2016-12" db="EMBL/GenBank/DDBJ databases">
        <title>The genomes of Aspergillus section Nigri reveals drivers in fungal speciation.</title>
        <authorList>
            <consortium name="DOE Joint Genome Institute"/>
            <person name="Vesth T.C."/>
            <person name="Nybo J."/>
            <person name="Theobald S."/>
            <person name="Brandl J."/>
            <person name="Frisvad J.C."/>
            <person name="Nielsen K.F."/>
            <person name="Lyhne E.K."/>
            <person name="Kogle M.E."/>
            <person name="Kuo A."/>
            <person name="Riley R."/>
            <person name="Clum A."/>
            <person name="Nolan M."/>
            <person name="Lipzen A."/>
            <person name="Salamov A."/>
            <person name="Henrissat B."/>
            <person name="Wiebenga A."/>
            <person name="De vries R.P."/>
            <person name="Grigoriev I.V."/>
            <person name="Mortensen U.H."/>
            <person name="Andersen M.R."/>
            <person name="Baker S.E."/>
        </authorList>
    </citation>
    <scope>NUCLEOTIDE SEQUENCE</scope>
    <source>
        <strain evidence="2">IBT 28561</strain>
    </source>
</reference>
<name>A0A2I1CW72_ASPC2</name>